<dbReference type="FunFam" id="1.10.150.120:FF:000003">
    <property type="entry name" value="Carbon monoxide dehydrogenase, small subunit"/>
    <property type="match status" value="1"/>
</dbReference>
<dbReference type="SUPFAM" id="SSF54292">
    <property type="entry name" value="2Fe-2S ferredoxin-like"/>
    <property type="match status" value="1"/>
</dbReference>
<protein>
    <submittedName>
        <fullName evidence="7">(2Fe-2S)-binding protein</fullName>
    </submittedName>
</protein>
<dbReference type="InterPro" id="IPR051452">
    <property type="entry name" value="Diverse_Oxidoreductases"/>
</dbReference>
<evidence type="ECO:0000256" key="4">
    <source>
        <dbReference type="ARBA" id="ARBA00023004"/>
    </source>
</evidence>
<dbReference type="InterPro" id="IPR012675">
    <property type="entry name" value="Beta-grasp_dom_sf"/>
</dbReference>
<dbReference type="SUPFAM" id="SSF47741">
    <property type="entry name" value="CO dehydrogenase ISP C-domain like"/>
    <property type="match status" value="1"/>
</dbReference>
<organism evidence="7">
    <name type="scientific">Streptomyces sp. R02</name>
    <dbReference type="NCBI Taxonomy" id="3238623"/>
    <lineage>
        <taxon>Bacteria</taxon>
        <taxon>Bacillati</taxon>
        <taxon>Actinomycetota</taxon>
        <taxon>Actinomycetes</taxon>
        <taxon>Kitasatosporales</taxon>
        <taxon>Streptomycetaceae</taxon>
        <taxon>Streptomyces</taxon>
    </lineage>
</organism>
<dbReference type="InterPro" id="IPR036884">
    <property type="entry name" value="2Fe-2S-bd_dom_sf"/>
</dbReference>
<dbReference type="PROSITE" id="PS51085">
    <property type="entry name" value="2FE2S_FER_2"/>
    <property type="match status" value="1"/>
</dbReference>
<sequence length="163" mass="17263">MNSEEVTFTLNGKPARAGIDGAETLVDSLRGSCGVAGVRVGCRNGDCGSCTAMVDDECVKTCLMLAGRARGSEIVTLEGLGTLDRPHPVQIAFMEQYAFQCGFCLPGMVFSTISLLARIPHPDETEIRDALSGNLCRCTGYANIVKAVQRAATMVAAGDHKDF</sequence>
<dbReference type="AlphaFoldDB" id="A0AB39LWM8"/>
<dbReference type="InterPro" id="IPR036010">
    <property type="entry name" value="2Fe-2S_ferredoxin-like_sf"/>
</dbReference>
<evidence type="ECO:0000256" key="2">
    <source>
        <dbReference type="ARBA" id="ARBA00022723"/>
    </source>
</evidence>
<feature type="domain" description="2Fe-2S ferredoxin-type" evidence="6">
    <location>
        <begin position="4"/>
        <end position="80"/>
    </location>
</feature>
<dbReference type="PANTHER" id="PTHR44379">
    <property type="entry name" value="OXIDOREDUCTASE WITH IRON-SULFUR SUBUNIT"/>
    <property type="match status" value="1"/>
</dbReference>
<name>A0AB39LWM8_9ACTN</name>
<gene>
    <name evidence="7" type="ORF">AB5J57_33915</name>
</gene>
<dbReference type="GO" id="GO:0046872">
    <property type="term" value="F:metal ion binding"/>
    <property type="evidence" value="ECO:0007669"/>
    <property type="project" value="UniProtKB-KW"/>
</dbReference>
<evidence type="ECO:0000256" key="3">
    <source>
        <dbReference type="ARBA" id="ARBA00023002"/>
    </source>
</evidence>
<keyword evidence="2" id="KW-0479">Metal-binding</keyword>
<evidence type="ECO:0000256" key="1">
    <source>
        <dbReference type="ARBA" id="ARBA00022714"/>
    </source>
</evidence>
<dbReference type="Gene3D" id="1.10.150.120">
    <property type="entry name" value="[2Fe-2S]-binding domain"/>
    <property type="match status" value="1"/>
</dbReference>
<dbReference type="EMBL" id="CP163430">
    <property type="protein sequence ID" value="XDP98501.1"/>
    <property type="molecule type" value="Genomic_DNA"/>
</dbReference>
<keyword evidence="1" id="KW-0001">2Fe-2S</keyword>
<reference evidence="7" key="1">
    <citation type="submission" date="2024-07" db="EMBL/GenBank/DDBJ databases">
        <authorList>
            <person name="Yu S.T."/>
        </authorList>
    </citation>
    <scope>NUCLEOTIDE SEQUENCE</scope>
    <source>
        <strain evidence="7">R02</strain>
        <plasmid evidence="7">unnamed1</plasmid>
    </source>
</reference>
<dbReference type="GO" id="GO:0051537">
    <property type="term" value="F:2 iron, 2 sulfur cluster binding"/>
    <property type="evidence" value="ECO:0007669"/>
    <property type="project" value="UniProtKB-KW"/>
</dbReference>
<dbReference type="Pfam" id="PF00111">
    <property type="entry name" value="Fer2"/>
    <property type="match status" value="1"/>
</dbReference>
<dbReference type="Gene3D" id="3.10.20.30">
    <property type="match status" value="1"/>
</dbReference>
<keyword evidence="3" id="KW-0560">Oxidoreductase</keyword>
<dbReference type="RefSeq" id="WP_369153611.1">
    <property type="nucleotide sequence ID" value="NZ_CP163430.1"/>
</dbReference>
<dbReference type="InterPro" id="IPR002888">
    <property type="entry name" value="2Fe-2S-bd"/>
</dbReference>
<keyword evidence="5" id="KW-0411">Iron-sulfur</keyword>
<dbReference type="PANTHER" id="PTHR44379:SF5">
    <property type="entry name" value="OXIDOREDUCTASE WITH IRON-SULFUR SUBUNIT"/>
    <property type="match status" value="1"/>
</dbReference>
<dbReference type="Pfam" id="PF01799">
    <property type="entry name" value="Fer2_2"/>
    <property type="match status" value="1"/>
</dbReference>
<keyword evidence="4" id="KW-0408">Iron</keyword>
<proteinExistence type="predicted"/>
<dbReference type="InterPro" id="IPR001041">
    <property type="entry name" value="2Fe-2S_ferredoxin-type"/>
</dbReference>
<evidence type="ECO:0000256" key="5">
    <source>
        <dbReference type="ARBA" id="ARBA00023014"/>
    </source>
</evidence>
<evidence type="ECO:0000259" key="6">
    <source>
        <dbReference type="PROSITE" id="PS51085"/>
    </source>
</evidence>
<dbReference type="PROSITE" id="PS00197">
    <property type="entry name" value="2FE2S_FER_1"/>
    <property type="match status" value="1"/>
</dbReference>
<dbReference type="InterPro" id="IPR006058">
    <property type="entry name" value="2Fe2S_fd_BS"/>
</dbReference>
<keyword evidence="7" id="KW-0614">Plasmid</keyword>
<dbReference type="CDD" id="cd00207">
    <property type="entry name" value="fer2"/>
    <property type="match status" value="1"/>
</dbReference>
<accession>A0AB39LWM8</accession>
<evidence type="ECO:0000313" key="7">
    <source>
        <dbReference type="EMBL" id="XDP98501.1"/>
    </source>
</evidence>
<dbReference type="GO" id="GO:0016491">
    <property type="term" value="F:oxidoreductase activity"/>
    <property type="evidence" value="ECO:0007669"/>
    <property type="project" value="UniProtKB-KW"/>
</dbReference>
<geneLocation type="plasmid" evidence="7">
    <name>unnamed1</name>
</geneLocation>